<proteinExistence type="inferred from homology"/>
<evidence type="ECO:0000256" key="2">
    <source>
        <dbReference type="ARBA" id="ARBA00010992"/>
    </source>
</evidence>
<dbReference type="CDD" id="cd17359">
    <property type="entry name" value="MFS_XylE_like"/>
    <property type="match status" value="1"/>
</dbReference>
<feature type="transmembrane region" description="Helical" evidence="10">
    <location>
        <begin position="280"/>
        <end position="303"/>
    </location>
</feature>
<dbReference type="InterPro" id="IPR050814">
    <property type="entry name" value="Myo-inositol_Transporter"/>
</dbReference>
<dbReference type="NCBIfam" id="TIGR00879">
    <property type="entry name" value="SP"/>
    <property type="match status" value="1"/>
</dbReference>
<comment type="subcellular location">
    <subcellularLocation>
        <location evidence="1">Cell membrane</location>
        <topology evidence="1">Multi-pass membrane protein</topology>
    </subcellularLocation>
</comment>
<dbReference type="FunFam" id="1.20.1250.20:FF:000122">
    <property type="entry name" value="D-xylose transporter XylE"/>
    <property type="match status" value="1"/>
</dbReference>
<name>A0A858RG78_9BACT</name>
<keyword evidence="8 10" id="KW-0472">Membrane</keyword>
<dbReference type="AlphaFoldDB" id="A0A858RG78"/>
<keyword evidence="4" id="KW-1003">Cell membrane</keyword>
<feature type="transmembrane region" description="Helical" evidence="10">
    <location>
        <begin position="445"/>
        <end position="463"/>
    </location>
</feature>
<organism evidence="12 13">
    <name type="scientific">Luteolibacter luteus</name>
    <dbReference type="NCBI Taxonomy" id="2728835"/>
    <lineage>
        <taxon>Bacteria</taxon>
        <taxon>Pseudomonadati</taxon>
        <taxon>Verrucomicrobiota</taxon>
        <taxon>Verrucomicrobiia</taxon>
        <taxon>Verrucomicrobiales</taxon>
        <taxon>Verrucomicrobiaceae</taxon>
        <taxon>Luteolibacter</taxon>
    </lineage>
</organism>
<dbReference type="EMBL" id="CP051774">
    <property type="protein sequence ID" value="QJE95715.1"/>
    <property type="molecule type" value="Genomic_DNA"/>
</dbReference>
<keyword evidence="7 10" id="KW-1133">Transmembrane helix</keyword>
<dbReference type="RefSeq" id="WP_169454028.1">
    <property type="nucleotide sequence ID" value="NZ_CP051774.1"/>
</dbReference>
<feature type="transmembrane region" description="Helical" evidence="10">
    <location>
        <begin position="205"/>
        <end position="224"/>
    </location>
</feature>
<dbReference type="GO" id="GO:0022857">
    <property type="term" value="F:transmembrane transporter activity"/>
    <property type="evidence" value="ECO:0007669"/>
    <property type="project" value="InterPro"/>
</dbReference>
<dbReference type="PANTHER" id="PTHR48020:SF12">
    <property type="entry name" value="PROTON MYO-INOSITOL COTRANSPORTER"/>
    <property type="match status" value="1"/>
</dbReference>
<keyword evidence="13" id="KW-1185">Reference proteome</keyword>
<evidence type="ECO:0000256" key="1">
    <source>
        <dbReference type="ARBA" id="ARBA00004651"/>
    </source>
</evidence>
<dbReference type="PROSITE" id="PS00217">
    <property type="entry name" value="SUGAR_TRANSPORT_2"/>
    <property type="match status" value="1"/>
</dbReference>
<dbReference type="SUPFAM" id="SSF103473">
    <property type="entry name" value="MFS general substrate transporter"/>
    <property type="match status" value="1"/>
</dbReference>
<accession>A0A858RG78</accession>
<evidence type="ECO:0000313" key="12">
    <source>
        <dbReference type="EMBL" id="QJE95715.1"/>
    </source>
</evidence>
<feature type="transmembrane region" description="Helical" evidence="10">
    <location>
        <begin position="378"/>
        <end position="400"/>
    </location>
</feature>
<keyword evidence="5" id="KW-0762">Sugar transport</keyword>
<dbReference type="PROSITE" id="PS50850">
    <property type="entry name" value="MFS"/>
    <property type="match status" value="1"/>
</dbReference>
<feature type="transmembrane region" description="Helical" evidence="10">
    <location>
        <begin position="93"/>
        <end position="113"/>
    </location>
</feature>
<feature type="transmembrane region" description="Helical" evidence="10">
    <location>
        <begin position="323"/>
        <end position="342"/>
    </location>
</feature>
<evidence type="ECO:0000313" key="13">
    <source>
        <dbReference type="Proteomes" id="UP000501812"/>
    </source>
</evidence>
<reference evidence="12 13" key="1">
    <citation type="submission" date="2020-04" db="EMBL/GenBank/DDBJ databases">
        <title>Luteolibacter sp. G-1-1-1 isolated from soil.</title>
        <authorList>
            <person name="Dahal R.H."/>
        </authorList>
    </citation>
    <scope>NUCLEOTIDE SEQUENCE [LARGE SCALE GENOMIC DNA]</scope>
    <source>
        <strain evidence="12 13">G-1-1-1</strain>
    </source>
</reference>
<evidence type="ECO:0000256" key="9">
    <source>
        <dbReference type="RuleBase" id="RU003346"/>
    </source>
</evidence>
<evidence type="ECO:0000256" key="10">
    <source>
        <dbReference type="SAM" id="Phobius"/>
    </source>
</evidence>
<feature type="domain" description="Major facilitator superfamily (MFS) profile" evidence="11">
    <location>
        <begin position="27"/>
        <end position="467"/>
    </location>
</feature>
<dbReference type="InterPro" id="IPR005829">
    <property type="entry name" value="Sugar_transporter_CS"/>
</dbReference>
<dbReference type="InterPro" id="IPR036259">
    <property type="entry name" value="MFS_trans_sf"/>
</dbReference>
<dbReference type="InterPro" id="IPR003663">
    <property type="entry name" value="Sugar/inositol_transpt"/>
</dbReference>
<evidence type="ECO:0000256" key="3">
    <source>
        <dbReference type="ARBA" id="ARBA00022448"/>
    </source>
</evidence>
<feature type="transmembrane region" description="Helical" evidence="10">
    <location>
        <begin position="65"/>
        <end position="86"/>
    </location>
</feature>
<feature type="transmembrane region" description="Helical" evidence="10">
    <location>
        <begin position="412"/>
        <end position="433"/>
    </location>
</feature>
<feature type="transmembrane region" description="Helical" evidence="10">
    <location>
        <begin position="23"/>
        <end position="45"/>
    </location>
</feature>
<dbReference type="Pfam" id="PF00083">
    <property type="entry name" value="Sugar_tr"/>
    <property type="match status" value="1"/>
</dbReference>
<dbReference type="InterPro" id="IPR005828">
    <property type="entry name" value="MFS_sugar_transport-like"/>
</dbReference>
<dbReference type="PROSITE" id="PS00216">
    <property type="entry name" value="SUGAR_TRANSPORT_1"/>
    <property type="match status" value="2"/>
</dbReference>
<sequence>MALPTASAAADDIVVSDEKPSGYLWMIALIAALGGLLFGYDWVVIGGAAPFYEEHFHLTNAADRGWAQSCALIGCLAGAVISGWLSDRFGRKGLLVVSAILFAISSIGTGMAGSFDGFVLWRILGGVAIGLASNLSPMYIAEIAPSNTRGRLVSLNQFTIVTGLLLAQLVNLWIAQKMPQAFGWLGADADKSALLGWNQTSGWRWMFGITAVPSLLFLLGMLVVPESPRWLVRKGRTEEAGRILARIGGDTYASRVLASIEDNVDTGGKVRVREMFDRKLLPILLLGIGLAVFQQWCGINVIFNYAGEIFKSAGYSIDDTLQNIAWTGSVNLVFTLVAMAVVDKLGRRPLMLAGAAGLAVVYLLIGFCYSRGILGGSVLSLVLVAIACYAATLAPVTWVVIAEIFPNRIRGVAMSVAVFCLWLACFILTYTFPIMNEKLGAANTFWIYAAICVLGFMLVLLRLPETKGKSLEQIEREFTD</sequence>
<evidence type="ECO:0000256" key="8">
    <source>
        <dbReference type="ARBA" id="ARBA00023136"/>
    </source>
</evidence>
<dbReference type="Gene3D" id="1.20.1250.20">
    <property type="entry name" value="MFS general substrate transporter like domains"/>
    <property type="match status" value="2"/>
</dbReference>
<dbReference type="GO" id="GO:0005886">
    <property type="term" value="C:plasma membrane"/>
    <property type="evidence" value="ECO:0007669"/>
    <property type="project" value="UniProtKB-SubCell"/>
</dbReference>
<evidence type="ECO:0000256" key="6">
    <source>
        <dbReference type="ARBA" id="ARBA00022692"/>
    </source>
</evidence>
<protein>
    <submittedName>
        <fullName evidence="12">Sugar porter family MFS transporter</fullName>
    </submittedName>
</protein>
<evidence type="ECO:0000259" key="11">
    <source>
        <dbReference type="PROSITE" id="PS50850"/>
    </source>
</evidence>
<dbReference type="PRINTS" id="PR00171">
    <property type="entry name" value="SUGRTRNSPORT"/>
</dbReference>
<feature type="transmembrane region" description="Helical" evidence="10">
    <location>
        <begin position="349"/>
        <end position="372"/>
    </location>
</feature>
<evidence type="ECO:0000256" key="7">
    <source>
        <dbReference type="ARBA" id="ARBA00022989"/>
    </source>
</evidence>
<evidence type="ECO:0000256" key="4">
    <source>
        <dbReference type="ARBA" id="ARBA00022475"/>
    </source>
</evidence>
<evidence type="ECO:0000256" key="5">
    <source>
        <dbReference type="ARBA" id="ARBA00022597"/>
    </source>
</evidence>
<dbReference type="Proteomes" id="UP000501812">
    <property type="component" value="Chromosome"/>
</dbReference>
<dbReference type="PANTHER" id="PTHR48020">
    <property type="entry name" value="PROTON MYO-INOSITOL COTRANSPORTER"/>
    <property type="match status" value="1"/>
</dbReference>
<feature type="transmembrane region" description="Helical" evidence="10">
    <location>
        <begin position="119"/>
        <end position="140"/>
    </location>
</feature>
<gene>
    <name evidence="12" type="ORF">HHL09_07925</name>
</gene>
<comment type="similarity">
    <text evidence="2 9">Belongs to the major facilitator superfamily. Sugar transporter (TC 2.A.1.1) family.</text>
</comment>
<dbReference type="InterPro" id="IPR020846">
    <property type="entry name" value="MFS_dom"/>
</dbReference>
<dbReference type="KEGG" id="luo:HHL09_07925"/>
<dbReference type="InterPro" id="IPR047984">
    <property type="entry name" value="XylE-like"/>
</dbReference>
<keyword evidence="6 10" id="KW-0812">Transmembrane</keyword>
<feature type="transmembrane region" description="Helical" evidence="10">
    <location>
        <begin position="152"/>
        <end position="174"/>
    </location>
</feature>
<keyword evidence="3 9" id="KW-0813">Transport</keyword>